<dbReference type="Pfam" id="PF07727">
    <property type="entry name" value="RVT_2"/>
    <property type="match status" value="1"/>
</dbReference>
<evidence type="ECO:0000313" key="3">
    <source>
        <dbReference type="EMBL" id="OLP90814.1"/>
    </source>
</evidence>
<feature type="compositionally biased region" description="Basic and acidic residues" evidence="1">
    <location>
        <begin position="38"/>
        <end position="47"/>
    </location>
</feature>
<feature type="region of interest" description="Disordered" evidence="1">
    <location>
        <begin position="1"/>
        <end position="95"/>
    </location>
</feature>
<evidence type="ECO:0000259" key="2">
    <source>
        <dbReference type="PROSITE" id="PS50994"/>
    </source>
</evidence>
<dbReference type="InterPro" id="IPR001584">
    <property type="entry name" value="Integrase_cat-core"/>
</dbReference>
<dbReference type="Proteomes" id="UP000186817">
    <property type="component" value="Unassembled WGS sequence"/>
</dbReference>
<dbReference type="Gene3D" id="3.30.420.10">
    <property type="entry name" value="Ribonuclease H-like superfamily/Ribonuclease H"/>
    <property type="match status" value="1"/>
</dbReference>
<gene>
    <name evidence="3" type="primary">GIP</name>
    <name evidence="3" type="ORF">AK812_SmicGene27560</name>
</gene>
<feature type="region of interest" description="Disordered" evidence="1">
    <location>
        <begin position="353"/>
        <end position="394"/>
    </location>
</feature>
<feature type="region of interest" description="Disordered" evidence="1">
    <location>
        <begin position="1199"/>
        <end position="1234"/>
    </location>
</feature>
<dbReference type="InterPro" id="IPR013103">
    <property type="entry name" value="RVT_2"/>
</dbReference>
<sequence length="2534" mass="284157">MASAPGAGLGDDDGAAEPLDPWAEAARASFPRSGVDPPEVHGEDGSSARRAWRAARHSDENATGGPVDTAEGRGDAQDDAEPCSNEPYEPYDPNLHVWTEEWPNKGAWETSWNSGWETGWDAGYRRHSWSGATTSTSWDGYPWEGEWARLNSIDDGTWETETNGKPVLKILEMRFLTKAIGEEDLASYIRQIDAWVRVTRTPPAQQALLLYQSLKGRAWIEAEELDVKDLCTADGVDKFKAWIAERYQEIEVGKIAEALNGFFKKLRRGPNQSVREFNAAFDRSYARLVEIECRLPETARAWAYLSALSLSHSEELAILGSVNNEFVCSRLQRAAVLHEKSLRRPWDQKDRIKPWERGNRVPVSGKVNSANAAEAIPEEEHESEEDDLANREPENAEEAELFEAFMTAKAQYRDAVKNRNLEPDEVRKAIDNKIQSAKQRSFCSVCKQRGHWYKDPECPGKPPHTKDNNVTQTANISNEVFMTSGPLSENLMAIADSACTKSVAGTAWLQRYLDVLKSFNVEVPLLQESDNFKFGASRIYSSSYAVVVSFRVGNFWVMVKVAIIHGDLPLLLSRSVLAELGMVYNLKEHKADFEAVQVKGYPLMTTPTGHPAISVHPGGQGIPDVAQPKMWDANKCIRGEVLIVPGLAAYMADCRGGAGVHIFYAKKISPEIKNLLISEHLPVESFVKWWNKAPWQMNKTELLAEATRLGLNPTTRWTVEELRSAITEHKNLYKEENNLPKGLAGMRLDQLRTEAERIGLSYGSKTTRGTLIRHIRDYHETPDDTVMQIGRYKGNTFAQIPLQHAEWADREEKENGTNMSPDLKRFVLWYRKKTTEKHASKPTRRQMIEDPERYAKVPYPGSSTGSRSWEEVSAISKEEQDQRPFTPPSSSQRASAASTTPKRPADRPNTKERMSVEVSPQVLEEIRALEQRLAVLKDKDEEEFHDDNNEGDSEQWSELDDDLVDAEVLLTEHVEKKLTKAIAEKDYTPATLTDILEEIFGANGEHFPRRGAKPRSRAMGPDDTGEHKIVLGYYTYGNMRGICANTSKFASLCLYIKGYFLDKDPSARWSSISLTLNCKPIVHADRNNLKGTLNYLTAVGDYVDGGGLWQEHRGGSTSRTTTMNDQKGRPITGNVLPARGTVVNFYADKLHSAEPWRTGNRWSITCFTTRGFAGSTQGERKRLRQWGFQLHDLRHLGRDRKHLLPAPVKGEEKSTATSSTRLPTNKPRKSTRKNLWRSASRASAFITWSLATLSSASASWVGNGNDGDQPNHHVALMEIGGINKTLEATLDFGCLAAEPLRWEDVPTESPGSYIIDASSRLRPSMIWLHPPTSLDVDCENKFFEIIDICGRWQVLQQRSFVVTIPAASQDQERRVLRQLESFGKVTRMEFNGTMVFRTTSTINEEVYVAEGGEDQAIPGGGGVVLEGAAGITFDKKVPPDMAAALRRLHQNLGHPAKEDLVRHLHHAGADRDVIKAAKSLECTTCSMSKRPKNARPAAEPKLLEFGDVVGVDMMYAYDTDGKKVKLFSMVDHASSYHVVVQVPRQTGAVLEKAFLNNWVQIFGAPKVITLDLERGIQDAFGRLADWYHVELRTSAGQAHWQSGFTERHGKWWKEIFDRVVRDHTVRNEEIEEAIGATSSAKNSLRRRCGWAPCQIVFGKNPRTDEDLSFEVEEGGGTLLRTPDAAQHRRETIRNAARIAFYQARTEDKIRRGMSQKSRVKPRGLENGSMVLFWRKPANKKSGFWKGPGTVIGRQEENYWISHGGRCYLCAAEHLRRALPEEVGGLFALRATKDDLLRLVENSYDDPALFPGDDIPEEDKEFLDQILEDLSMEENEDPSVEAVGMELENGDDEAERIPGTRRGAPAELQPRAVRRRYSTKKAEEVMILKRATTKRGREKQLEKEIPWSMIPEGKRQMFIEAEHKQWEEHLRLGALRPLSLEESAAKRDSGRVLTSRFAYRDKNLARRRADPSVEWKAKSRLVVSGHTDPDIISGALRTDSPTVSRTAVMCLLQIAASRLDANWGISAGDVTAAFLNGEKLERELYLKQPRYGLPGLHPDQLIKVEKGVFGLIDSPRKWWQKFRRDIQALTLTMPCGMRAKFFESALDPCVYQLIQVNDEGVRGDGQPLCYAAVHVDDILLAGSRATRDAVQEQLSKCFPVDEWEQDVFDFIGSHVQTREDGIFISQSSYAANRLFEVEINAKDSDDTPASAEQVADNRSLVGALSWLASQSRPDLACGVSMCQQLQAKPSIGDLRFSNLMARRALQHKDEGILLARVPLDEIVFTVFHDAGWSNAPDSNADPVYFLYSDDEQNGLIEEGPWVEKKRKTKKKNSSVASQLGALVLVHGRGALSGEVPSSILEWRSHACDRVCRSTFGAETMGCIEGIELAQYVRAMFFSFLFGKISREVGKDFPLLAVTDCRSLFDHMHKEGLPRTPSDRRLAIDIACLRQSLNDERPDVEDSRVPLIWVPTHLQRADVLTKPKKATDWWPSTGNLSLPLKEGKFVLKQCKSEVLLQSCAASSASSSICKQCFAGT</sequence>
<keyword evidence="4" id="KW-1185">Reference proteome</keyword>
<dbReference type="GO" id="GO:0003676">
    <property type="term" value="F:nucleic acid binding"/>
    <property type="evidence" value="ECO:0007669"/>
    <property type="project" value="InterPro"/>
</dbReference>
<dbReference type="PROSITE" id="PS50994">
    <property type="entry name" value="INTEGRASE"/>
    <property type="match status" value="1"/>
</dbReference>
<dbReference type="EMBL" id="LSRX01000693">
    <property type="protein sequence ID" value="OLP90814.1"/>
    <property type="molecule type" value="Genomic_DNA"/>
</dbReference>
<dbReference type="GO" id="GO:0015074">
    <property type="term" value="P:DNA integration"/>
    <property type="evidence" value="ECO:0007669"/>
    <property type="project" value="InterPro"/>
</dbReference>
<feature type="region of interest" description="Disordered" evidence="1">
    <location>
        <begin position="1111"/>
        <end position="1133"/>
    </location>
</feature>
<dbReference type="OrthoDB" id="414744at2759"/>
<proteinExistence type="predicted"/>
<evidence type="ECO:0000256" key="1">
    <source>
        <dbReference type="SAM" id="MobiDB-lite"/>
    </source>
</evidence>
<feature type="compositionally biased region" description="Basic residues" evidence="1">
    <location>
        <begin position="835"/>
        <end position="844"/>
    </location>
</feature>
<dbReference type="InterPro" id="IPR036397">
    <property type="entry name" value="RNaseH_sf"/>
</dbReference>
<feature type="compositionally biased region" description="Basic and acidic residues" evidence="1">
    <location>
        <begin position="903"/>
        <end position="915"/>
    </location>
</feature>
<protein>
    <submittedName>
        <fullName evidence="3">Copia protein</fullName>
    </submittedName>
</protein>
<feature type="domain" description="Integrase catalytic" evidence="2">
    <location>
        <begin position="1496"/>
        <end position="1660"/>
    </location>
</feature>
<feature type="compositionally biased region" description="Polar residues" evidence="1">
    <location>
        <begin position="1115"/>
        <end position="1125"/>
    </location>
</feature>
<feature type="compositionally biased region" description="Low complexity" evidence="1">
    <location>
        <begin position="888"/>
        <end position="901"/>
    </location>
</feature>
<evidence type="ECO:0000313" key="4">
    <source>
        <dbReference type="Proteomes" id="UP000186817"/>
    </source>
</evidence>
<name>A0A1Q9D6M0_SYMMI</name>
<feature type="compositionally biased region" description="Acidic residues" evidence="1">
    <location>
        <begin position="940"/>
        <end position="958"/>
    </location>
</feature>
<dbReference type="InterPro" id="IPR012337">
    <property type="entry name" value="RNaseH-like_sf"/>
</dbReference>
<feature type="region of interest" description="Disordered" evidence="1">
    <location>
        <begin position="938"/>
        <end position="958"/>
    </location>
</feature>
<comment type="caution">
    <text evidence="3">The sequence shown here is derived from an EMBL/GenBank/DDBJ whole genome shotgun (WGS) entry which is preliminary data.</text>
</comment>
<accession>A0A1Q9D6M0</accession>
<organism evidence="3 4">
    <name type="scientific">Symbiodinium microadriaticum</name>
    <name type="common">Dinoflagellate</name>
    <name type="synonym">Zooxanthella microadriatica</name>
    <dbReference type="NCBI Taxonomy" id="2951"/>
    <lineage>
        <taxon>Eukaryota</taxon>
        <taxon>Sar</taxon>
        <taxon>Alveolata</taxon>
        <taxon>Dinophyceae</taxon>
        <taxon>Suessiales</taxon>
        <taxon>Symbiodiniaceae</taxon>
        <taxon>Symbiodinium</taxon>
    </lineage>
</organism>
<reference evidence="3 4" key="1">
    <citation type="submission" date="2016-02" db="EMBL/GenBank/DDBJ databases">
        <title>Genome analysis of coral dinoflagellate symbionts highlights evolutionary adaptations to a symbiotic lifestyle.</title>
        <authorList>
            <person name="Aranda M."/>
            <person name="Li Y."/>
            <person name="Liew Y.J."/>
            <person name="Baumgarten S."/>
            <person name="Simakov O."/>
            <person name="Wilson M."/>
            <person name="Piel J."/>
            <person name="Ashoor H."/>
            <person name="Bougouffa S."/>
            <person name="Bajic V.B."/>
            <person name="Ryu T."/>
            <person name="Ravasi T."/>
            <person name="Bayer T."/>
            <person name="Micklem G."/>
            <person name="Kim H."/>
            <person name="Bhak J."/>
            <person name="Lajeunesse T.C."/>
            <person name="Voolstra C.R."/>
        </authorList>
    </citation>
    <scope>NUCLEOTIDE SEQUENCE [LARGE SCALE GENOMIC DNA]</scope>
    <source>
        <strain evidence="3 4">CCMP2467</strain>
    </source>
</reference>
<dbReference type="SUPFAM" id="SSF53098">
    <property type="entry name" value="Ribonuclease H-like"/>
    <property type="match status" value="1"/>
</dbReference>
<feature type="compositionally biased region" description="Acidic residues" evidence="1">
    <location>
        <begin position="376"/>
        <end position="387"/>
    </location>
</feature>
<feature type="region of interest" description="Disordered" evidence="1">
    <location>
        <begin position="835"/>
        <end position="918"/>
    </location>
</feature>
<feature type="compositionally biased region" description="Basic and acidic residues" evidence="1">
    <location>
        <begin position="846"/>
        <end position="855"/>
    </location>
</feature>